<dbReference type="RefSeq" id="WP_270679420.1">
    <property type="nucleotide sequence ID" value="NZ_JAQFWP010000041.1"/>
</dbReference>
<evidence type="ECO:0000313" key="6">
    <source>
        <dbReference type="Proteomes" id="UP001165685"/>
    </source>
</evidence>
<dbReference type="Pfam" id="PF00440">
    <property type="entry name" value="TetR_N"/>
    <property type="match status" value="1"/>
</dbReference>
<keyword evidence="6" id="KW-1185">Reference proteome</keyword>
<keyword evidence="1" id="KW-0805">Transcription regulation</keyword>
<evidence type="ECO:0000256" key="2">
    <source>
        <dbReference type="ARBA" id="ARBA00023125"/>
    </source>
</evidence>
<dbReference type="InterPro" id="IPR050109">
    <property type="entry name" value="HTH-type_TetR-like_transc_reg"/>
</dbReference>
<keyword evidence="2" id="KW-0238">DNA-binding</keyword>
<protein>
    <submittedName>
        <fullName evidence="5">TetR family transcriptional regulator</fullName>
    </submittedName>
</protein>
<name>A0ABT4TQ24_9ACTN</name>
<evidence type="ECO:0000313" key="5">
    <source>
        <dbReference type="EMBL" id="MDA2806784.1"/>
    </source>
</evidence>
<dbReference type="Proteomes" id="UP001165685">
    <property type="component" value="Unassembled WGS sequence"/>
</dbReference>
<dbReference type="EMBL" id="JAQFWP010000041">
    <property type="protein sequence ID" value="MDA2806784.1"/>
    <property type="molecule type" value="Genomic_DNA"/>
</dbReference>
<evidence type="ECO:0000256" key="3">
    <source>
        <dbReference type="ARBA" id="ARBA00023163"/>
    </source>
</evidence>
<gene>
    <name evidence="5" type="ORF">O4U47_19910</name>
</gene>
<dbReference type="PANTHER" id="PTHR30055">
    <property type="entry name" value="HTH-TYPE TRANSCRIPTIONAL REGULATOR RUTR"/>
    <property type="match status" value="1"/>
</dbReference>
<organism evidence="5 6">
    <name type="scientific">Nocardiopsis suaedae</name>
    <dbReference type="NCBI Taxonomy" id="3018444"/>
    <lineage>
        <taxon>Bacteria</taxon>
        <taxon>Bacillati</taxon>
        <taxon>Actinomycetota</taxon>
        <taxon>Actinomycetes</taxon>
        <taxon>Streptosporangiales</taxon>
        <taxon>Nocardiopsidaceae</taxon>
        <taxon>Nocardiopsis</taxon>
    </lineage>
</organism>
<dbReference type="InterPro" id="IPR001647">
    <property type="entry name" value="HTH_TetR"/>
</dbReference>
<comment type="caution">
    <text evidence="5">The sequence shown here is derived from an EMBL/GenBank/DDBJ whole genome shotgun (WGS) entry which is preliminary data.</text>
</comment>
<evidence type="ECO:0000259" key="4">
    <source>
        <dbReference type="Pfam" id="PF00440"/>
    </source>
</evidence>
<dbReference type="PANTHER" id="PTHR30055:SF234">
    <property type="entry name" value="HTH-TYPE TRANSCRIPTIONAL REGULATOR BETI"/>
    <property type="match status" value="1"/>
</dbReference>
<dbReference type="Gene3D" id="1.10.357.10">
    <property type="entry name" value="Tetracycline Repressor, domain 2"/>
    <property type="match status" value="1"/>
</dbReference>
<dbReference type="SUPFAM" id="SSF46689">
    <property type="entry name" value="Homeodomain-like"/>
    <property type="match status" value="1"/>
</dbReference>
<feature type="domain" description="HTH tetR-type" evidence="4">
    <location>
        <begin position="20"/>
        <end position="67"/>
    </location>
</feature>
<reference evidence="5" key="1">
    <citation type="submission" date="2023-01" db="EMBL/GenBank/DDBJ databases">
        <title>Draft genome sequence of Nocardiopsis sp. LSu2-4 isolated from halophytes.</title>
        <authorList>
            <person name="Duangmal K."/>
            <person name="Chantavorakit T."/>
        </authorList>
    </citation>
    <scope>NUCLEOTIDE SEQUENCE</scope>
    <source>
        <strain evidence="5">LSu2-4</strain>
    </source>
</reference>
<accession>A0ABT4TQ24</accession>
<proteinExistence type="predicted"/>
<keyword evidence="3" id="KW-0804">Transcription</keyword>
<evidence type="ECO:0000256" key="1">
    <source>
        <dbReference type="ARBA" id="ARBA00023015"/>
    </source>
</evidence>
<sequence>MTVPPATSRYERSESTRLAIMDAAERLYAEEGLFAVSNRQVSEAAGQGNNAAVGYHFGSKADLVRAIVQRHTDDIEERRIVMVDRVRGSDDPRAWLACLVRPVTEHLGALGAPTWFARFSVQAMADPVFRRIVVEEALSAPSLREIMHALDVRTREIPDEVRRERAAMLRHIVHNMCAERERNLAEGAPTLRRTWDEAATGMVDALQGLIFAPASPSGHAAP</sequence>
<dbReference type="InterPro" id="IPR009057">
    <property type="entry name" value="Homeodomain-like_sf"/>
</dbReference>